<comment type="caution">
    <text evidence="1">The sequence shown here is derived from an EMBL/GenBank/DDBJ whole genome shotgun (WGS) entry which is preliminary data.</text>
</comment>
<sequence>MMHQPIQDRYVVKYHIPFFKGKIGRYEYTAFLVALRDRLMGSDLL</sequence>
<dbReference type="AlphaFoldDB" id="A0A645J0R4"/>
<proteinExistence type="predicted"/>
<protein>
    <submittedName>
        <fullName evidence="1">Uncharacterized protein</fullName>
    </submittedName>
</protein>
<dbReference type="EMBL" id="VSSQ01121981">
    <property type="protein sequence ID" value="MPN54094.1"/>
    <property type="molecule type" value="Genomic_DNA"/>
</dbReference>
<gene>
    <name evidence="1" type="ORF">SDC9_201763</name>
</gene>
<evidence type="ECO:0000313" key="1">
    <source>
        <dbReference type="EMBL" id="MPN54094.1"/>
    </source>
</evidence>
<name>A0A645J0R4_9ZZZZ</name>
<reference evidence="1" key="1">
    <citation type="submission" date="2019-08" db="EMBL/GenBank/DDBJ databases">
        <authorList>
            <person name="Kucharzyk K."/>
            <person name="Murdoch R.W."/>
            <person name="Higgins S."/>
            <person name="Loffler F."/>
        </authorList>
    </citation>
    <scope>NUCLEOTIDE SEQUENCE</scope>
</reference>
<organism evidence="1">
    <name type="scientific">bioreactor metagenome</name>
    <dbReference type="NCBI Taxonomy" id="1076179"/>
    <lineage>
        <taxon>unclassified sequences</taxon>
        <taxon>metagenomes</taxon>
        <taxon>ecological metagenomes</taxon>
    </lineage>
</organism>
<accession>A0A645J0R4</accession>